<dbReference type="InterPro" id="IPR050869">
    <property type="entry name" value="H3K4_H4K5_MeTrfase"/>
</dbReference>
<dbReference type="InterPro" id="IPR002893">
    <property type="entry name" value="Znf_MYND"/>
</dbReference>
<sequence>MNTVWAALKAKRAGTSGSAASTSPAAVPQTDEEGKRDTASTSASTSNAVDYCHPHLPSTLEVRQIPGRGRGVVAKEAFSPGTTLLTTTPLVSVLDQRSLRQRCSFCFRSVDDLKSPSTQEGGATKLQQCSMCHIVQYCSATCQRRDWSIHKKECKDLQNSAASKARDGPPDVVLRALSRLLYLRESDKDGLMWEAVESLESHRTRLSDKEREDFFRLSVSFASYIGQERLKEACPNAVAVLDLCSRFTSNSFSLTSPADLSNIGVSVSPLTALFNHSCRPNAVIVFPAFPSSSSTSPSRYMSVVAIRPIEPGEEVVTSYVDLALTKEMRRKELRERYKFDCACEECRSEGVDPRQPLSCPKAVNGCKGLIALPERSTTASTVTCPACGTSAPYKDVYPALDAAKLAYEDAERAQHEDERTAVIQLQHIIDSLTTSLAPSPPFAPSAYPLLSARQLLLALHLDAHRFDQAIDTAAAALAGADLVYPFGHPVRAVLRTTHARLKTVVPECTAEEPDIQLKWWLDLEARQKGRDLLVAAHEEVVTAFGTARIGGSSVPGGEMGRMMTELIEDQDRGIRFSSIVAENKRRVDGE</sequence>
<dbReference type="AlphaFoldDB" id="A0A2T0A2R3"/>
<feature type="compositionally biased region" description="Low complexity" evidence="5">
    <location>
        <begin position="13"/>
        <end position="26"/>
    </location>
</feature>
<evidence type="ECO:0000256" key="3">
    <source>
        <dbReference type="ARBA" id="ARBA00022833"/>
    </source>
</evidence>
<keyword evidence="2 4" id="KW-0863">Zinc-finger</keyword>
<comment type="caution">
    <text evidence="8">The sequence shown here is derived from an EMBL/GenBank/DDBJ whole genome shotgun (WGS) entry which is preliminary data.</text>
</comment>
<accession>A0A2T0A2R3</accession>
<evidence type="ECO:0000256" key="2">
    <source>
        <dbReference type="ARBA" id="ARBA00022771"/>
    </source>
</evidence>
<evidence type="ECO:0008006" key="10">
    <source>
        <dbReference type="Google" id="ProtNLM"/>
    </source>
</evidence>
<dbReference type="InterPro" id="IPR046341">
    <property type="entry name" value="SET_dom_sf"/>
</dbReference>
<feature type="region of interest" description="Disordered" evidence="5">
    <location>
        <begin position="13"/>
        <end position="48"/>
    </location>
</feature>
<dbReference type="SMART" id="SM00317">
    <property type="entry name" value="SET"/>
    <property type="match status" value="1"/>
</dbReference>
<dbReference type="PANTHER" id="PTHR12197">
    <property type="entry name" value="HISTONE-LYSINE N-METHYLTRANSFERASE SMYD"/>
    <property type="match status" value="1"/>
</dbReference>
<evidence type="ECO:0000313" key="9">
    <source>
        <dbReference type="Proteomes" id="UP000239560"/>
    </source>
</evidence>
<protein>
    <recommendedName>
        <fullName evidence="10">SET and MYND domain containing protein</fullName>
    </recommendedName>
</protein>
<name>A0A2T0A2R3_RHOTO</name>
<dbReference type="Gene3D" id="1.10.220.160">
    <property type="match status" value="1"/>
</dbReference>
<dbReference type="OrthoDB" id="265717at2759"/>
<dbReference type="EMBL" id="LCTV02000010">
    <property type="protein sequence ID" value="PRQ72304.1"/>
    <property type="molecule type" value="Genomic_DNA"/>
</dbReference>
<dbReference type="Pfam" id="PF00856">
    <property type="entry name" value="SET"/>
    <property type="match status" value="1"/>
</dbReference>
<evidence type="ECO:0000256" key="4">
    <source>
        <dbReference type="PROSITE-ProRule" id="PRU00134"/>
    </source>
</evidence>
<dbReference type="Proteomes" id="UP000239560">
    <property type="component" value="Unassembled WGS sequence"/>
</dbReference>
<evidence type="ECO:0000313" key="8">
    <source>
        <dbReference type="EMBL" id="PRQ72304.1"/>
    </source>
</evidence>
<feature type="domain" description="SET" evidence="6">
    <location>
        <begin position="58"/>
        <end position="320"/>
    </location>
</feature>
<keyword evidence="1" id="KW-0479">Metal-binding</keyword>
<evidence type="ECO:0000259" key="7">
    <source>
        <dbReference type="PROSITE" id="PS50865"/>
    </source>
</evidence>
<dbReference type="Gene3D" id="2.170.270.10">
    <property type="entry name" value="SET domain"/>
    <property type="match status" value="1"/>
</dbReference>
<dbReference type="PANTHER" id="PTHR12197:SF251">
    <property type="entry name" value="EG:BACR7C10.4 PROTEIN"/>
    <property type="match status" value="1"/>
</dbReference>
<reference evidence="8 9" key="1">
    <citation type="journal article" date="2018" name="Elife">
        <title>Functional genomics of lipid metabolism in the oleaginous yeast Rhodosporidium toruloides.</title>
        <authorList>
            <person name="Coradetti S.T."/>
            <person name="Pinel D."/>
            <person name="Geiselman G."/>
            <person name="Ito M."/>
            <person name="Mondo S."/>
            <person name="Reilly M.C."/>
            <person name="Cheng Y.F."/>
            <person name="Bauer S."/>
            <person name="Grigoriev I."/>
            <person name="Gladden J.M."/>
            <person name="Simmons B.A."/>
            <person name="Brem R."/>
            <person name="Arkin A.P."/>
            <person name="Skerker J.M."/>
        </authorList>
    </citation>
    <scope>NUCLEOTIDE SEQUENCE [LARGE SCALE GENOMIC DNA]</scope>
    <source>
        <strain evidence="8 9">NBRC 0880</strain>
    </source>
</reference>
<keyword evidence="3" id="KW-0862">Zinc</keyword>
<organism evidence="8 9">
    <name type="scientific">Rhodotorula toruloides</name>
    <name type="common">Yeast</name>
    <name type="synonym">Rhodosporidium toruloides</name>
    <dbReference type="NCBI Taxonomy" id="5286"/>
    <lineage>
        <taxon>Eukaryota</taxon>
        <taxon>Fungi</taxon>
        <taxon>Dikarya</taxon>
        <taxon>Basidiomycota</taxon>
        <taxon>Pucciniomycotina</taxon>
        <taxon>Microbotryomycetes</taxon>
        <taxon>Sporidiobolales</taxon>
        <taxon>Sporidiobolaceae</taxon>
        <taxon>Rhodotorula</taxon>
    </lineage>
</organism>
<feature type="compositionally biased region" description="Low complexity" evidence="5">
    <location>
        <begin position="39"/>
        <end position="48"/>
    </location>
</feature>
<evidence type="ECO:0000256" key="1">
    <source>
        <dbReference type="ARBA" id="ARBA00022723"/>
    </source>
</evidence>
<dbReference type="GO" id="GO:0005634">
    <property type="term" value="C:nucleus"/>
    <property type="evidence" value="ECO:0007669"/>
    <property type="project" value="TreeGrafter"/>
</dbReference>
<dbReference type="Pfam" id="PF01753">
    <property type="entry name" value="zf-MYND"/>
    <property type="match status" value="1"/>
</dbReference>
<dbReference type="Gene3D" id="6.10.140.2220">
    <property type="match status" value="1"/>
</dbReference>
<evidence type="ECO:0000259" key="6">
    <source>
        <dbReference type="PROSITE" id="PS50280"/>
    </source>
</evidence>
<proteinExistence type="predicted"/>
<dbReference type="GO" id="GO:0008270">
    <property type="term" value="F:zinc ion binding"/>
    <property type="evidence" value="ECO:0007669"/>
    <property type="project" value="UniProtKB-KW"/>
</dbReference>
<feature type="domain" description="MYND-type" evidence="7">
    <location>
        <begin position="103"/>
        <end position="154"/>
    </location>
</feature>
<dbReference type="PROSITE" id="PS50865">
    <property type="entry name" value="ZF_MYND_2"/>
    <property type="match status" value="1"/>
</dbReference>
<dbReference type="SUPFAM" id="SSF82199">
    <property type="entry name" value="SET domain"/>
    <property type="match status" value="1"/>
</dbReference>
<dbReference type="InterPro" id="IPR001214">
    <property type="entry name" value="SET_dom"/>
</dbReference>
<evidence type="ECO:0000256" key="5">
    <source>
        <dbReference type="SAM" id="MobiDB-lite"/>
    </source>
</evidence>
<gene>
    <name evidence="8" type="ORF">AAT19DRAFT_9643</name>
</gene>
<dbReference type="PROSITE" id="PS50280">
    <property type="entry name" value="SET"/>
    <property type="match status" value="1"/>
</dbReference>